<comment type="caution">
    <text evidence="2">The sequence shown here is derived from an EMBL/GenBank/DDBJ whole genome shotgun (WGS) entry which is preliminary data.</text>
</comment>
<evidence type="ECO:0000313" key="3">
    <source>
        <dbReference type="Proteomes" id="UP001318860"/>
    </source>
</evidence>
<organism evidence="2 3">
    <name type="scientific">Rehmannia glutinosa</name>
    <name type="common">Chinese foxglove</name>
    <dbReference type="NCBI Taxonomy" id="99300"/>
    <lineage>
        <taxon>Eukaryota</taxon>
        <taxon>Viridiplantae</taxon>
        <taxon>Streptophyta</taxon>
        <taxon>Embryophyta</taxon>
        <taxon>Tracheophyta</taxon>
        <taxon>Spermatophyta</taxon>
        <taxon>Magnoliopsida</taxon>
        <taxon>eudicotyledons</taxon>
        <taxon>Gunneridae</taxon>
        <taxon>Pentapetalae</taxon>
        <taxon>asterids</taxon>
        <taxon>lamiids</taxon>
        <taxon>Lamiales</taxon>
        <taxon>Orobanchaceae</taxon>
        <taxon>Rehmannieae</taxon>
        <taxon>Rehmannia</taxon>
    </lineage>
</organism>
<evidence type="ECO:0000313" key="2">
    <source>
        <dbReference type="EMBL" id="KAK6117736.1"/>
    </source>
</evidence>
<name>A0ABR0U620_REHGL</name>
<feature type="region of interest" description="Disordered" evidence="1">
    <location>
        <begin position="1"/>
        <end position="75"/>
    </location>
</feature>
<keyword evidence="3" id="KW-1185">Reference proteome</keyword>
<feature type="compositionally biased region" description="Basic and acidic residues" evidence="1">
    <location>
        <begin position="1"/>
        <end position="11"/>
    </location>
</feature>
<dbReference type="PANTHER" id="PTHR34371:SF6">
    <property type="entry name" value="MEMBRANE-ASSOCIATED KINASE REGULATOR 6"/>
    <property type="match status" value="1"/>
</dbReference>
<dbReference type="Proteomes" id="UP001318860">
    <property type="component" value="Unassembled WGS sequence"/>
</dbReference>
<dbReference type="EMBL" id="JABTTQ020003419">
    <property type="protein sequence ID" value="KAK6117736.1"/>
    <property type="molecule type" value="Genomic_DNA"/>
</dbReference>
<reference evidence="2 3" key="1">
    <citation type="journal article" date="2021" name="Comput. Struct. Biotechnol. J.">
        <title>De novo genome assembly of the potent medicinal plant Rehmannia glutinosa using nanopore technology.</title>
        <authorList>
            <person name="Ma L."/>
            <person name="Dong C."/>
            <person name="Song C."/>
            <person name="Wang X."/>
            <person name="Zheng X."/>
            <person name="Niu Y."/>
            <person name="Chen S."/>
            <person name="Feng W."/>
        </authorList>
    </citation>
    <scope>NUCLEOTIDE SEQUENCE [LARGE SCALE GENOMIC DNA]</scope>
    <source>
        <strain evidence="2">DH-2019</strain>
    </source>
</reference>
<accession>A0ABR0U620</accession>
<dbReference type="PANTHER" id="PTHR34371">
    <property type="entry name" value="OS01G0551000 PROTEIN"/>
    <property type="match status" value="1"/>
</dbReference>
<gene>
    <name evidence="2" type="ORF">DH2020_048525</name>
</gene>
<proteinExistence type="predicted"/>
<protein>
    <submittedName>
        <fullName evidence="2">Uncharacterized protein</fullName>
    </submittedName>
</protein>
<sequence>MGFEEDDRHEPNSTPKLTLSKLPYTKPREPPPHTMQTPPLRPSLSIPFRWEEAPGKPRATAYGGATPPSSANKAARSCLDLPPRLLMFRDDAKITVMPSPNTVLDGPYVGRSLSLACTFSFRKGPVVGRKEGLKPTKRRWGASGMRESLLGAVWTFRVHWERFLRERRIEMASPLADMDDNFDPAHVYPPQPAPFGSRVTNAIQVGFRPTGPISGYLTHKAQ</sequence>
<evidence type="ECO:0000256" key="1">
    <source>
        <dbReference type="SAM" id="MobiDB-lite"/>
    </source>
</evidence>